<dbReference type="Gene3D" id="3.20.20.100">
    <property type="entry name" value="NADP-dependent oxidoreductase domain"/>
    <property type="match status" value="1"/>
</dbReference>
<name>F2JJQ1_CELLD</name>
<organism evidence="3 4">
    <name type="scientific">Cellulosilyticum lentocellum (strain ATCC 49066 / DSM 5427 / NCIMB 11756 / RHM5)</name>
    <name type="common">Clostridium lentocellum</name>
    <dbReference type="NCBI Taxonomy" id="642492"/>
    <lineage>
        <taxon>Bacteria</taxon>
        <taxon>Bacillati</taxon>
        <taxon>Bacillota</taxon>
        <taxon>Clostridia</taxon>
        <taxon>Lachnospirales</taxon>
        <taxon>Cellulosilyticaceae</taxon>
        <taxon>Cellulosilyticum</taxon>
    </lineage>
</organism>
<dbReference type="Pfam" id="PF00248">
    <property type="entry name" value="Aldo_ket_red"/>
    <property type="match status" value="1"/>
</dbReference>
<dbReference type="KEGG" id="cle:Clole_0346"/>
<evidence type="ECO:0000313" key="4">
    <source>
        <dbReference type="Proteomes" id="UP000008467"/>
    </source>
</evidence>
<dbReference type="InterPro" id="IPR050523">
    <property type="entry name" value="AKR_Detox_Biosynth"/>
</dbReference>
<protein>
    <submittedName>
        <fullName evidence="3">NADP-dependent oxidoreductase domain</fullName>
    </submittedName>
</protein>
<dbReference type="GO" id="GO:0016491">
    <property type="term" value="F:oxidoreductase activity"/>
    <property type="evidence" value="ECO:0007669"/>
    <property type="project" value="UniProtKB-KW"/>
</dbReference>
<dbReference type="InterPro" id="IPR036812">
    <property type="entry name" value="NAD(P)_OxRdtase_dom_sf"/>
</dbReference>
<gene>
    <name evidence="3" type="ordered locus">Clole_0346</name>
</gene>
<keyword evidence="4" id="KW-1185">Reference proteome</keyword>
<dbReference type="STRING" id="642492.Clole_0346"/>
<dbReference type="Proteomes" id="UP000008467">
    <property type="component" value="Chromosome"/>
</dbReference>
<dbReference type="eggNOG" id="COG0667">
    <property type="taxonomic scope" value="Bacteria"/>
</dbReference>
<dbReference type="SUPFAM" id="SSF51430">
    <property type="entry name" value="NAD(P)-linked oxidoreductase"/>
    <property type="match status" value="1"/>
</dbReference>
<dbReference type="GO" id="GO:0005829">
    <property type="term" value="C:cytosol"/>
    <property type="evidence" value="ECO:0007669"/>
    <property type="project" value="TreeGrafter"/>
</dbReference>
<dbReference type="InterPro" id="IPR023210">
    <property type="entry name" value="NADP_OxRdtase_dom"/>
</dbReference>
<evidence type="ECO:0000256" key="1">
    <source>
        <dbReference type="ARBA" id="ARBA00023002"/>
    </source>
</evidence>
<dbReference type="AlphaFoldDB" id="F2JJQ1"/>
<sequence>MKYAKLGDIEIPAIALGTWSWGTGINGGNQIFGNSYGEEDLKPVFELAMKQGFNLWDTAAVYGMGAAEKILGSCIKNNPNVILSTKFTPLGLQTRKAVGRFLKKSCCRLGVEQVDLYWIHSPANVQKWTKELIPLLKQEEVKYVGVSNHNLEQVKEADQILKQAGFKLSAVQNHYSLLYQVSEETGILKWCKENQVVFFSYMVLEQGALTGKYDGEHPFKRGTRRAKAFPVEVLNQIQGLLKGLRDLGEQYKATPAQITIAWALAKGTVPIIGVTKKEQVEDLSKAFEIELTAKEVKGLERLAKDVGVNVKASWEN</sequence>
<evidence type="ECO:0000259" key="2">
    <source>
        <dbReference type="Pfam" id="PF00248"/>
    </source>
</evidence>
<keyword evidence="1" id="KW-0560">Oxidoreductase</keyword>
<dbReference type="RefSeq" id="WP_013655394.1">
    <property type="nucleotide sequence ID" value="NC_015275.1"/>
</dbReference>
<dbReference type="EMBL" id="CP002582">
    <property type="protein sequence ID" value="ADZ82093.1"/>
    <property type="molecule type" value="Genomic_DNA"/>
</dbReference>
<accession>F2JJQ1</accession>
<feature type="domain" description="NADP-dependent oxidoreductase" evidence="2">
    <location>
        <begin position="14"/>
        <end position="302"/>
    </location>
</feature>
<reference evidence="3 4" key="1">
    <citation type="journal article" date="2011" name="J. Bacteriol.">
        <title>Complete genome sequence of the cellulose-degrading bacterium Cellulosilyticum lentocellum.</title>
        <authorList>
            <consortium name="US DOE Joint Genome Institute"/>
            <person name="Miller D.A."/>
            <person name="Suen G."/>
            <person name="Bruce D."/>
            <person name="Copeland A."/>
            <person name="Cheng J.F."/>
            <person name="Detter C."/>
            <person name="Goodwin L.A."/>
            <person name="Han C.S."/>
            <person name="Hauser L.J."/>
            <person name="Land M.L."/>
            <person name="Lapidus A."/>
            <person name="Lucas S."/>
            <person name="Meincke L."/>
            <person name="Pitluck S."/>
            <person name="Tapia R."/>
            <person name="Teshima H."/>
            <person name="Woyke T."/>
            <person name="Fox B.G."/>
            <person name="Angert E.R."/>
            <person name="Currie C.R."/>
        </authorList>
    </citation>
    <scope>NUCLEOTIDE SEQUENCE [LARGE SCALE GENOMIC DNA]</scope>
    <source>
        <strain evidence="4">ATCC 49066 / DSM 5427 / NCIMB 11756 / RHM5</strain>
    </source>
</reference>
<dbReference type="PANTHER" id="PTHR43364:SF4">
    <property type="entry name" value="NAD(P)-LINKED OXIDOREDUCTASE SUPERFAMILY PROTEIN"/>
    <property type="match status" value="1"/>
</dbReference>
<dbReference type="HOGENOM" id="CLU_023205_2_3_9"/>
<proteinExistence type="predicted"/>
<evidence type="ECO:0000313" key="3">
    <source>
        <dbReference type="EMBL" id="ADZ82093.1"/>
    </source>
</evidence>
<dbReference type="PANTHER" id="PTHR43364">
    <property type="entry name" value="NADH-SPECIFIC METHYLGLYOXAL REDUCTASE-RELATED"/>
    <property type="match status" value="1"/>
</dbReference>